<sequence length="82" mass="9175">MAIEVGTKFQISKEIMGYYNSARALTITNISGQTVQFILGDGKGHGSMPLQHLHYLLKRTELTQIANKRQFIHDVQTGEEIG</sequence>
<evidence type="ECO:0000313" key="1">
    <source>
        <dbReference type="EMBL" id="GIN61151.1"/>
    </source>
</evidence>
<proteinExistence type="predicted"/>
<keyword evidence="2" id="KW-1185">Reference proteome</keyword>
<organism evidence="1 2">
    <name type="scientific">Robertmurraya siralis</name>
    <dbReference type="NCBI Taxonomy" id="77777"/>
    <lineage>
        <taxon>Bacteria</taxon>
        <taxon>Bacillati</taxon>
        <taxon>Bacillota</taxon>
        <taxon>Bacilli</taxon>
        <taxon>Bacillales</taxon>
        <taxon>Bacillaceae</taxon>
        <taxon>Robertmurraya</taxon>
    </lineage>
</organism>
<accession>A0A919WFR5</accession>
<evidence type="ECO:0000313" key="2">
    <source>
        <dbReference type="Proteomes" id="UP000682111"/>
    </source>
</evidence>
<reference evidence="1" key="1">
    <citation type="submission" date="2021-03" db="EMBL/GenBank/DDBJ databases">
        <title>Antimicrobial resistance genes in bacteria isolated from Japanese honey, and their potential for conferring macrolide and lincosamide resistance in the American foulbrood pathogen Paenibacillus larvae.</title>
        <authorList>
            <person name="Okamoto M."/>
            <person name="Kumagai M."/>
            <person name="Kanamori H."/>
            <person name="Takamatsu D."/>
        </authorList>
    </citation>
    <scope>NUCLEOTIDE SEQUENCE</scope>
    <source>
        <strain evidence="1">J27TS8</strain>
    </source>
</reference>
<dbReference type="OrthoDB" id="2937190at2"/>
<comment type="caution">
    <text evidence="1">The sequence shown here is derived from an EMBL/GenBank/DDBJ whole genome shotgun (WGS) entry which is preliminary data.</text>
</comment>
<dbReference type="EMBL" id="BORC01000001">
    <property type="protein sequence ID" value="GIN61151.1"/>
    <property type="molecule type" value="Genomic_DNA"/>
</dbReference>
<gene>
    <name evidence="1" type="ORF">J27TS8_11440</name>
</gene>
<dbReference type="RefSeq" id="WP_095306158.1">
    <property type="nucleotide sequence ID" value="NZ_BORC01000001.1"/>
</dbReference>
<dbReference type="Proteomes" id="UP000682111">
    <property type="component" value="Unassembled WGS sequence"/>
</dbReference>
<name>A0A919WFR5_9BACI</name>
<dbReference type="AlphaFoldDB" id="A0A919WFR5"/>
<protein>
    <submittedName>
        <fullName evidence="1">Uncharacterized protein</fullName>
    </submittedName>
</protein>